<evidence type="ECO:0000256" key="1">
    <source>
        <dbReference type="ARBA" id="ARBA00023015"/>
    </source>
</evidence>
<dbReference type="Pfam" id="PF01590">
    <property type="entry name" value="GAF"/>
    <property type="match status" value="1"/>
</dbReference>
<dbReference type="InterPro" id="IPR003018">
    <property type="entry name" value="GAF"/>
</dbReference>
<dbReference type="InterPro" id="IPR051677">
    <property type="entry name" value="AfsR-DnrI-RedD_regulator"/>
</dbReference>
<evidence type="ECO:0000313" key="5">
    <source>
        <dbReference type="EMBL" id="TSA78695.1"/>
    </source>
</evidence>
<dbReference type="InterPro" id="IPR011990">
    <property type="entry name" value="TPR-like_helical_dom_sf"/>
</dbReference>
<dbReference type="SUPFAM" id="SSF55781">
    <property type="entry name" value="GAF domain-like"/>
    <property type="match status" value="1"/>
</dbReference>
<dbReference type="Gene3D" id="1.10.10.10">
    <property type="entry name" value="Winged helix-like DNA-binding domain superfamily/Winged helix DNA-binding domain"/>
    <property type="match status" value="1"/>
</dbReference>
<dbReference type="AlphaFoldDB" id="A0A553UEQ7"/>
<keyword evidence="6" id="KW-1185">Reference proteome</keyword>
<dbReference type="InterPro" id="IPR005158">
    <property type="entry name" value="BTAD"/>
</dbReference>
<dbReference type="InterPro" id="IPR036388">
    <property type="entry name" value="WH-like_DNA-bd_sf"/>
</dbReference>
<evidence type="ECO:0000256" key="2">
    <source>
        <dbReference type="ARBA" id="ARBA00023163"/>
    </source>
</evidence>
<dbReference type="Gene3D" id="3.30.450.40">
    <property type="match status" value="1"/>
</dbReference>
<keyword evidence="1" id="KW-0805">Transcription regulation</keyword>
<dbReference type="SMART" id="SM01043">
    <property type="entry name" value="BTAD"/>
    <property type="match status" value="1"/>
</dbReference>
<dbReference type="EMBL" id="VKDB01000069">
    <property type="protein sequence ID" value="TSA78695.1"/>
    <property type="molecule type" value="Genomic_DNA"/>
</dbReference>
<reference evidence="5 6" key="1">
    <citation type="submission" date="2019-07" db="EMBL/GenBank/DDBJ databases">
        <title>Deinococcus detaillus sp. nov., isolated from humus soil in Antarctica.</title>
        <authorList>
            <person name="Zhang K."/>
        </authorList>
    </citation>
    <scope>NUCLEOTIDE SEQUENCE [LARGE SCALE GENOMIC DNA]</scope>
    <source>
        <strain evidence="5 6">H1</strain>
    </source>
</reference>
<comment type="caution">
    <text evidence="5">The sequence shown here is derived from an EMBL/GenBank/DDBJ whole genome shotgun (WGS) entry which is preliminary data.</text>
</comment>
<protein>
    <submittedName>
        <fullName evidence="5">GAF domain-containing protein</fullName>
    </submittedName>
</protein>
<accession>A0A553UEQ7</accession>
<evidence type="ECO:0000313" key="6">
    <source>
        <dbReference type="Proteomes" id="UP000316092"/>
    </source>
</evidence>
<dbReference type="Pfam" id="PF03704">
    <property type="entry name" value="BTAD"/>
    <property type="match status" value="1"/>
</dbReference>
<feature type="domain" description="GAF" evidence="3">
    <location>
        <begin position="308"/>
        <end position="455"/>
    </location>
</feature>
<evidence type="ECO:0000259" key="4">
    <source>
        <dbReference type="SMART" id="SM01043"/>
    </source>
</evidence>
<keyword evidence="2" id="KW-0804">Transcription</keyword>
<sequence>MPTLKIVTFGHTRVTLDGQDIVWHAASARDLFFYLLSFPDGRSQRDVAQALWPDEENENAASSNRFRVALHRVRTALGKTESVFKDYERYRLSSEVLATSDVFAMQVALHEAQLAGTGLPSGTQATREALQRAADLYGGEYLTEVRTDWADTVREEYKASYVRATLELSMLHCEAAECDLAIRHLAQALRADPLIGENYHQDLMACLASVESKYAAVEHYRRFIKYLRSDLADTPMLETTALAERLKESDFTCPHQIGSHAPCARHLAQRAVGATLLSFEPDGSEVHDSLERAQLGLKLADALQPAGTLDEVAHLTLEALGEALKLESLFIFLVDLGVLRINRVWGEIPPELHPLLELGALPLDAVALCRQVVQTGKAQYAENISLLLTAEPETKPTAAGAVPIVGQSGTLEAVLAVSRPPRVGTWTVHEQALLTQAARTLGFTLRQDALYIGVPNSGRRESLPVTGR</sequence>
<proteinExistence type="predicted"/>
<dbReference type="Proteomes" id="UP000316092">
    <property type="component" value="Unassembled WGS sequence"/>
</dbReference>
<dbReference type="SUPFAM" id="SSF48452">
    <property type="entry name" value="TPR-like"/>
    <property type="match status" value="1"/>
</dbReference>
<organism evidence="5 6">
    <name type="scientific">Deinococcus detaillensis</name>
    <dbReference type="NCBI Taxonomy" id="2592048"/>
    <lineage>
        <taxon>Bacteria</taxon>
        <taxon>Thermotogati</taxon>
        <taxon>Deinococcota</taxon>
        <taxon>Deinococci</taxon>
        <taxon>Deinococcales</taxon>
        <taxon>Deinococcaceae</taxon>
        <taxon>Deinococcus</taxon>
    </lineage>
</organism>
<dbReference type="SMART" id="SM00065">
    <property type="entry name" value="GAF"/>
    <property type="match status" value="1"/>
</dbReference>
<feature type="domain" description="Bacterial transcriptional activator" evidence="4">
    <location>
        <begin position="100"/>
        <end position="247"/>
    </location>
</feature>
<dbReference type="RefSeq" id="WP_143722317.1">
    <property type="nucleotide sequence ID" value="NZ_VKDB01000069.1"/>
</dbReference>
<dbReference type="PANTHER" id="PTHR35807">
    <property type="entry name" value="TRANSCRIPTIONAL REGULATOR REDD-RELATED"/>
    <property type="match status" value="1"/>
</dbReference>
<evidence type="ECO:0000259" key="3">
    <source>
        <dbReference type="SMART" id="SM00065"/>
    </source>
</evidence>
<name>A0A553UEQ7_9DEIO</name>
<dbReference type="OrthoDB" id="190810at2"/>
<dbReference type="Gene3D" id="1.25.40.10">
    <property type="entry name" value="Tetratricopeptide repeat domain"/>
    <property type="match status" value="1"/>
</dbReference>
<dbReference type="InterPro" id="IPR029016">
    <property type="entry name" value="GAF-like_dom_sf"/>
</dbReference>
<gene>
    <name evidence="5" type="ORF">FNU79_18800</name>
</gene>